<protein>
    <submittedName>
        <fullName evidence="2">Uncharacterized protein</fullName>
    </submittedName>
</protein>
<feature type="region of interest" description="Disordered" evidence="1">
    <location>
        <begin position="124"/>
        <end position="157"/>
    </location>
</feature>
<organism evidence="2 3">
    <name type="scientific">Obba rivulosa</name>
    <dbReference type="NCBI Taxonomy" id="1052685"/>
    <lineage>
        <taxon>Eukaryota</taxon>
        <taxon>Fungi</taxon>
        <taxon>Dikarya</taxon>
        <taxon>Basidiomycota</taxon>
        <taxon>Agaricomycotina</taxon>
        <taxon>Agaricomycetes</taxon>
        <taxon>Polyporales</taxon>
        <taxon>Gelatoporiaceae</taxon>
        <taxon>Obba</taxon>
    </lineage>
</organism>
<proteinExistence type="predicted"/>
<feature type="compositionally biased region" description="Low complexity" evidence="1">
    <location>
        <begin position="124"/>
        <end position="137"/>
    </location>
</feature>
<gene>
    <name evidence="2" type="ORF">OBBRIDRAFT_155941</name>
</gene>
<evidence type="ECO:0000313" key="3">
    <source>
        <dbReference type="Proteomes" id="UP000250043"/>
    </source>
</evidence>
<dbReference type="Proteomes" id="UP000250043">
    <property type="component" value="Unassembled WGS sequence"/>
</dbReference>
<feature type="compositionally biased region" description="Basic residues" evidence="1">
    <location>
        <begin position="147"/>
        <end position="157"/>
    </location>
</feature>
<sequence length="157" mass="16445">MRDGERGNLERRGWLSGEAGRSVLMHTCCAIDWVSFACFGACALEGLGPIVRQHRCMPDPLETTGLCSSHLGHWTPLGDLAYALGTVAVPSGTRAAPSSPGASCREASVGVDVAGQRELCYIRPGRGPRPQRSSLGGAVAPRSCAARGRRRGAGACR</sequence>
<reference evidence="2 3" key="1">
    <citation type="submission" date="2016-07" db="EMBL/GenBank/DDBJ databases">
        <title>Draft genome of the white-rot fungus Obba rivulosa 3A-2.</title>
        <authorList>
            <consortium name="DOE Joint Genome Institute"/>
            <person name="Miettinen O."/>
            <person name="Riley R."/>
            <person name="Acob R."/>
            <person name="Barry K."/>
            <person name="Cullen D."/>
            <person name="De Vries R."/>
            <person name="Hainaut M."/>
            <person name="Hatakka A."/>
            <person name="Henrissat B."/>
            <person name="Hilden K."/>
            <person name="Kuo R."/>
            <person name="Labutti K."/>
            <person name="Lipzen A."/>
            <person name="Makela M.R."/>
            <person name="Sandor L."/>
            <person name="Spatafora J.W."/>
            <person name="Grigoriev I.V."/>
            <person name="Hibbett D.S."/>
        </authorList>
    </citation>
    <scope>NUCLEOTIDE SEQUENCE [LARGE SCALE GENOMIC DNA]</scope>
    <source>
        <strain evidence="2 3">3A-2</strain>
    </source>
</reference>
<evidence type="ECO:0000256" key="1">
    <source>
        <dbReference type="SAM" id="MobiDB-lite"/>
    </source>
</evidence>
<evidence type="ECO:0000313" key="2">
    <source>
        <dbReference type="EMBL" id="OCH87442.1"/>
    </source>
</evidence>
<dbReference type="AlphaFoldDB" id="A0A8E2AVI0"/>
<keyword evidence="3" id="KW-1185">Reference proteome</keyword>
<dbReference type="EMBL" id="KV722485">
    <property type="protein sequence ID" value="OCH87442.1"/>
    <property type="molecule type" value="Genomic_DNA"/>
</dbReference>
<name>A0A8E2AVI0_9APHY</name>
<accession>A0A8E2AVI0</accession>